<dbReference type="PANTHER" id="PTHR30203">
    <property type="entry name" value="OUTER MEMBRANE CATION EFFLUX PROTEIN"/>
    <property type="match status" value="1"/>
</dbReference>
<reference evidence="9 10" key="2">
    <citation type="submission" date="2013-04" db="EMBL/GenBank/DDBJ databases">
        <title>The Genome Sequence of Bilophila wadsworthia 3_1_6.</title>
        <authorList>
            <consortium name="The Broad Institute Genomics Platform"/>
            <person name="Earl A."/>
            <person name="Ward D."/>
            <person name="Feldgarden M."/>
            <person name="Gevers D."/>
            <person name="Sibley C."/>
            <person name="Strauss J."/>
            <person name="Allen-Vercoe E."/>
            <person name="Walker B."/>
            <person name="Young S."/>
            <person name="Zeng Q."/>
            <person name="Gargeya S."/>
            <person name="Fitzgerald M."/>
            <person name="Haas B."/>
            <person name="Abouelleil A."/>
            <person name="Allen A.W."/>
            <person name="Alvarado L."/>
            <person name="Arachchi H.M."/>
            <person name="Berlin A.M."/>
            <person name="Chapman S.B."/>
            <person name="Gainer-Dewar J."/>
            <person name="Goldberg J."/>
            <person name="Griggs A."/>
            <person name="Gujja S."/>
            <person name="Hansen M."/>
            <person name="Howarth C."/>
            <person name="Imamovic A."/>
            <person name="Ireland A."/>
            <person name="Larimer J."/>
            <person name="McCowan C."/>
            <person name="Murphy C."/>
            <person name="Pearson M."/>
            <person name="Poon T.W."/>
            <person name="Priest M."/>
            <person name="Roberts A."/>
            <person name="Saif S."/>
            <person name="Shea T."/>
            <person name="Sisk P."/>
            <person name="Sykes S."/>
            <person name="Wortman J."/>
            <person name="Nusbaum C."/>
            <person name="Birren B."/>
        </authorList>
    </citation>
    <scope>NUCLEOTIDE SEQUENCE [LARGE SCALE GENOMIC DNA]</scope>
    <source>
        <strain evidence="9 10">3_1_6</strain>
    </source>
</reference>
<feature type="transmembrane region" description="Helical" evidence="7">
    <location>
        <begin position="424"/>
        <end position="446"/>
    </location>
</feature>
<feature type="transmembrane region" description="Helical" evidence="7">
    <location>
        <begin position="159"/>
        <end position="180"/>
    </location>
</feature>
<evidence type="ECO:0000256" key="1">
    <source>
        <dbReference type="ARBA" id="ARBA00007613"/>
    </source>
</evidence>
<dbReference type="PANTHER" id="PTHR30203:SF33">
    <property type="entry name" value="BLR4455 PROTEIN"/>
    <property type="match status" value="1"/>
</dbReference>
<feature type="transmembrane region" description="Helical" evidence="7">
    <location>
        <begin position="504"/>
        <end position="522"/>
    </location>
</feature>
<evidence type="ECO:0000259" key="8">
    <source>
        <dbReference type="PROSITE" id="PS50850"/>
    </source>
</evidence>
<dbReference type="EMBL" id="ADCP02000001">
    <property type="protein sequence ID" value="EFV44309.1"/>
    <property type="molecule type" value="Genomic_DNA"/>
</dbReference>
<dbReference type="GO" id="GO:0005886">
    <property type="term" value="C:plasma membrane"/>
    <property type="evidence" value="ECO:0007669"/>
    <property type="project" value="UniProtKB-SubCell"/>
</dbReference>
<gene>
    <name evidence="9" type="ORF">HMPREF0179_01886</name>
</gene>
<dbReference type="STRING" id="563192.HMPREF0179_01886"/>
<comment type="subcellular location">
    <subcellularLocation>
        <location evidence="5">Cell membrane</location>
        <topology evidence="5">Lipid-anchor</topology>
    </subcellularLocation>
</comment>
<evidence type="ECO:0000256" key="3">
    <source>
        <dbReference type="ARBA" id="ARBA00022989"/>
    </source>
</evidence>
<keyword evidence="3 7" id="KW-1133">Transmembrane helix</keyword>
<evidence type="ECO:0000313" key="9">
    <source>
        <dbReference type="EMBL" id="EFV44309.1"/>
    </source>
</evidence>
<dbReference type="eggNOG" id="COG1538">
    <property type="taxonomic scope" value="Bacteria"/>
</dbReference>
<name>E5Y6S3_BILW3</name>
<feature type="domain" description="Major facilitator superfamily (MFS) profile" evidence="8">
    <location>
        <begin position="34"/>
        <end position="528"/>
    </location>
</feature>
<dbReference type="OrthoDB" id="9783163at2"/>
<dbReference type="Gene3D" id="1.20.1250.20">
    <property type="entry name" value="MFS general substrate transporter like domains"/>
    <property type="match status" value="2"/>
</dbReference>
<feature type="transmembrane region" description="Helical" evidence="7">
    <location>
        <begin position="556"/>
        <end position="576"/>
    </location>
</feature>
<evidence type="ECO:0000256" key="2">
    <source>
        <dbReference type="ARBA" id="ARBA00022692"/>
    </source>
</evidence>
<dbReference type="InterPro" id="IPR003423">
    <property type="entry name" value="OMP_efflux"/>
</dbReference>
<comment type="caution">
    <text evidence="9">The sequence shown here is derived from an EMBL/GenBank/DDBJ whole genome shotgun (WGS) entry which is preliminary data.</text>
</comment>
<keyword evidence="2 5" id="KW-0812">Transmembrane</keyword>
<dbReference type="SUPFAM" id="SSF103473">
    <property type="entry name" value="MFS general substrate transporter"/>
    <property type="match status" value="2"/>
</dbReference>
<keyword evidence="6" id="KW-0175">Coiled coil</keyword>
<keyword evidence="4 5" id="KW-0472">Membrane</keyword>
<dbReference type="RefSeq" id="WP_005027567.1">
    <property type="nucleotide sequence ID" value="NZ_KE150238.1"/>
</dbReference>
<dbReference type="NCBIfam" id="TIGR01845">
    <property type="entry name" value="outer_NodT"/>
    <property type="match status" value="1"/>
</dbReference>
<feature type="transmembrane region" description="Helical" evidence="7">
    <location>
        <begin position="221"/>
        <end position="243"/>
    </location>
</feature>
<feature type="transmembrane region" description="Helical" evidence="7">
    <location>
        <begin position="126"/>
        <end position="147"/>
    </location>
</feature>
<keyword evidence="5 9" id="KW-0449">Lipoprotein</keyword>
<dbReference type="Pfam" id="PF02321">
    <property type="entry name" value="OEP"/>
    <property type="match status" value="2"/>
</dbReference>
<keyword evidence="10" id="KW-1185">Reference proteome</keyword>
<dbReference type="InterPro" id="IPR010131">
    <property type="entry name" value="MdtP/NodT-like"/>
</dbReference>
<sequence length="1030" mass="111391">MPASLIAAGDALARFFAAPEIGSVPHRSARQGILILVAFIGGMLPISNMAMLSSAYLALSGDFNADLIDLGRLALGNLLIMGLVQPLVNHIHAGLGLRGALFLALCVVSVAGVGAASSGSLTEMTLWYALAGFGGGLFLSLSARILFVAVPPESRRLMMAIWSFFIGFGSNLSPLLGGFLVEFLTWHSLFLLSPVVALPCLVILFFLLPDSRPAGMPPFDWCSFAFLVAFAVPTLIAVCYGQTFGWNSSFILIMIFCAVSALFLFLVSCLSAEAPLLHLRNLRIKGVGPAVMAALLLVISHVGMRIQMILFMRNVLGYPPSEIGLMFLLPLCVFVLTVVPTGIMVATHGNPKPFLLAGIACIAGAGLLLSRLDANADWWHMAVPLALRSFGYAMGSASATPFLLRNVPPEKQPQTLPAINSVRFFSMCLCMGSITTLSVLLNKWYFALIAAQVTQGSSAASASISRWSALFAGQGLSPSQSRHDALLIVSSSIKKQASVFTFDHLFLILSLVACVAFVCALLSRRVDPHPHAVRAHARNSLSRLWAAVRSRLPRPAFPLAGLLLCCLLAAGCTLGPDYKRPDLDLPAASVAADEPGALFTRERWWEVFHDGALNRLEEAALAHNSNLAQAMARVEEARAAAGVAFADRLPAVGLRSQDGKRLMTEGEELAHHYASRTQEAYKAVGFLSFELDLWGKYRRLDEAARAELLSTEAARDTIRLAVASETALAYFQLRTLQEQERIAADMLKSYERTCKVYETRYRLGQSPETTLRRFAAERDKTQAQLYDLEERRIRCEGALAVLAGFSPAGIVDGAGRAFQEGRTLGELAPPPDVPSGIPSDLLQRRPDVRSAEGRLMAANARIGAARAAFFPSFSLTAEGGYSSTHLDRVFLDPARIWGVMGGLAQPLFEGGRLTAKQRMAEAKYEEARAAYVGSVRNAFTETRDALAGNRISRKALAASTERVKELTRSNEIMEKQYDAGLSSVMDLLDVRRQLLAARQEQAEARRRQLAAVVGLCKALGGGWTEAKGFE</sequence>
<dbReference type="InterPro" id="IPR020846">
    <property type="entry name" value="MFS_dom"/>
</dbReference>
<feature type="transmembrane region" description="Helical" evidence="7">
    <location>
        <begin position="249"/>
        <end position="270"/>
    </location>
</feature>
<feature type="transmembrane region" description="Helical" evidence="7">
    <location>
        <begin position="282"/>
        <end position="303"/>
    </location>
</feature>
<reference evidence="9 10" key="1">
    <citation type="submission" date="2010-10" db="EMBL/GenBank/DDBJ databases">
        <authorList>
            <consortium name="The Broad Institute Genome Sequencing Platform"/>
            <person name="Ward D."/>
            <person name="Earl A."/>
            <person name="Feldgarden M."/>
            <person name="Young S.K."/>
            <person name="Gargeya S."/>
            <person name="Zeng Q."/>
            <person name="Alvarado L."/>
            <person name="Berlin A."/>
            <person name="Bochicchio J."/>
            <person name="Chapman S.B."/>
            <person name="Chen Z."/>
            <person name="Freedman E."/>
            <person name="Gellesch M."/>
            <person name="Goldberg J."/>
            <person name="Griggs A."/>
            <person name="Gujja S."/>
            <person name="Heilman E."/>
            <person name="Heiman D."/>
            <person name="Howarth C."/>
            <person name="Mehta T."/>
            <person name="Neiman D."/>
            <person name="Pearson M."/>
            <person name="Roberts A."/>
            <person name="Saif S."/>
            <person name="Shea T."/>
            <person name="Shenoy N."/>
            <person name="Sisk P."/>
            <person name="Stolte C."/>
            <person name="Sykes S."/>
            <person name="White J."/>
            <person name="Yandava C."/>
            <person name="Allen-Vercoe E."/>
            <person name="Sibley C."/>
            <person name="Ambrose C.E."/>
            <person name="Strauss J."/>
            <person name="Daigneault M."/>
            <person name="Haas B."/>
            <person name="Nusbaum C."/>
            <person name="Birren B."/>
        </authorList>
    </citation>
    <scope>NUCLEOTIDE SEQUENCE [LARGE SCALE GENOMIC DNA]</scope>
    <source>
        <strain evidence="9 10">3_1_6</strain>
    </source>
</reference>
<dbReference type="Gene3D" id="2.20.200.10">
    <property type="entry name" value="Outer membrane efflux proteins (OEP)"/>
    <property type="match status" value="1"/>
</dbReference>
<dbReference type="PROSITE" id="PS50850">
    <property type="entry name" value="MFS"/>
    <property type="match status" value="1"/>
</dbReference>
<feature type="transmembrane region" description="Helical" evidence="7">
    <location>
        <begin position="378"/>
        <end position="404"/>
    </location>
</feature>
<comment type="similarity">
    <text evidence="1 5">Belongs to the outer membrane factor (OMF) (TC 1.B.17) family.</text>
</comment>
<dbReference type="InterPro" id="IPR036259">
    <property type="entry name" value="MFS_trans_sf"/>
</dbReference>
<evidence type="ECO:0000256" key="7">
    <source>
        <dbReference type="SAM" id="Phobius"/>
    </source>
</evidence>
<feature type="transmembrane region" description="Helical" evidence="7">
    <location>
        <begin position="100"/>
        <end position="120"/>
    </location>
</feature>
<evidence type="ECO:0000256" key="4">
    <source>
        <dbReference type="ARBA" id="ARBA00023136"/>
    </source>
</evidence>
<feature type="transmembrane region" description="Helical" evidence="7">
    <location>
        <begin position="354"/>
        <end position="372"/>
    </location>
</feature>
<feature type="transmembrane region" description="Helical" evidence="7">
    <location>
        <begin position="186"/>
        <end position="209"/>
    </location>
</feature>
<proteinExistence type="inferred from homology"/>
<dbReference type="HOGENOM" id="CLU_294362_0_0_7"/>
<evidence type="ECO:0000256" key="6">
    <source>
        <dbReference type="SAM" id="Coils"/>
    </source>
</evidence>
<keyword evidence="5" id="KW-0564">Palmitate</keyword>
<dbReference type="GeneID" id="78087641"/>
<accession>E5Y6S3</accession>
<dbReference type="Pfam" id="PF07690">
    <property type="entry name" value="MFS_1"/>
    <property type="match status" value="2"/>
</dbReference>
<dbReference type="Gene3D" id="1.20.1600.10">
    <property type="entry name" value="Outer membrane efflux proteins (OEP)"/>
    <property type="match status" value="1"/>
</dbReference>
<dbReference type="SUPFAM" id="SSF56954">
    <property type="entry name" value="Outer membrane efflux proteins (OEP)"/>
    <property type="match status" value="1"/>
</dbReference>
<evidence type="ECO:0000313" key="10">
    <source>
        <dbReference type="Proteomes" id="UP000006034"/>
    </source>
</evidence>
<feature type="transmembrane region" description="Helical" evidence="7">
    <location>
        <begin position="323"/>
        <end position="347"/>
    </location>
</feature>
<dbReference type="AlphaFoldDB" id="E5Y6S3"/>
<dbReference type="InterPro" id="IPR011701">
    <property type="entry name" value="MFS"/>
</dbReference>
<organism evidence="9 10">
    <name type="scientific">Bilophila wadsworthia (strain 3_1_6)</name>
    <dbReference type="NCBI Taxonomy" id="563192"/>
    <lineage>
        <taxon>Bacteria</taxon>
        <taxon>Pseudomonadati</taxon>
        <taxon>Thermodesulfobacteriota</taxon>
        <taxon>Desulfovibrionia</taxon>
        <taxon>Desulfovibrionales</taxon>
        <taxon>Desulfovibrionaceae</taxon>
        <taxon>Bilophila</taxon>
    </lineage>
</organism>
<feature type="transmembrane region" description="Helical" evidence="7">
    <location>
        <begin position="33"/>
        <end position="58"/>
    </location>
</feature>
<keyword evidence="5" id="KW-1134">Transmembrane beta strand</keyword>
<protein>
    <submittedName>
        <fullName evidence="9">NodT family efflux transporter, outer membrane factor (OMF) lipoprotein</fullName>
    </submittedName>
</protein>
<feature type="coiled-coil region" evidence="6">
    <location>
        <begin position="956"/>
        <end position="1007"/>
    </location>
</feature>
<dbReference type="GO" id="GO:0015562">
    <property type="term" value="F:efflux transmembrane transporter activity"/>
    <property type="evidence" value="ECO:0007669"/>
    <property type="project" value="InterPro"/>
</dbReference>
<evidence type="ECO:0000256" key="5">
    <source>
        <dbReference type="RuleBase" id="RU362097"/>
    </source>
</evidence>
<dbReference type="Proteomes" id="UP000006034">
    <property type="component" value="Unassembled WGS sequence"/>
</dbReference>
<feature type="transmembrane region" description="Helical" evidence="7">
    <location>
        <begin position="70"/>
        <end position="88"/>
    </location>
</feature>